<organism evidence="14 15">
    <name type="scientific">Lutzomyia longipalpis</name>
    <name type="common">Sand fly</name>
    <dbReference type="NCBI Taxonomy" id="7200"/>
    <lineage>
        <taxon>Eukaryota</taxon>
        <taxon>Metazoa</taxon>
        <taxon>Ecdysozoa</taxon>
        <taxon>Arthropoda</taxon>
        <taxon>Hexapoda</taxon>
        <taxon>Insecta</taxon>
        <taxon>Pterygota</taxon>
        <taxon>Neoptera</taxon>
        <taxon>Endopterygota</taxon>
        <taxon>Diptera</taxon>
        <taxon>Nematocera</taxon>
        <taxon>Psychodoidea</taxon>
        <taxon>Psychodidae</taxon>
        <taxon>Lutzomyia</taxon>
        <taxon>Lutzomyia</taxon>
    </lineage>
</organism>
<comment type="catalytic activity">
    <reaction evidence="12">
        <text>FMN + ATP + H(+) = FAD + diphosphate</text>
        <dbReference type="Rhea" id="RHEA:17237"/>
        <dbReference type="ChEBI" id="CHEBI:15378"/>
        <dbReference type="ChEBI" id="CHEBI:30616"/>
        <dbReference type="ChEBI" id="CHEBI:33019"/>
        <dbReference type="ChEBI" id="CHEBI:57692"/>
        <dbReference type="ChEBI" id="CHEBI:58210"/>
        <dbReference type="EC" id="2.7.7.2"/>
    </reaction>
</comment>
<dbReference type="EnsemblMetazoa" id="LLOJ007040-RA">
    <property type="protein sequence ID" value="LLOJ007040-PA"/>
    <property type="gene ID" value="LLOJ007040"/>
</dbReference>
<dbReference type="Proteomes" id="UP000092461">
    <property type="component" value="Unassembled WGS sequence"/>
</dbReference>
<evidence type="ECO:0000256" key="8">
    <source>
        <dbReference type="ARBA" id="ARBA00022827"/>
    </source>
</evidence>
<dbReference type="InterPro" id="IPR014729">
    <property type="entry name" value="Rossmann-like_a/b/a_fold"/>
</dbReference>
<keyword evidence="8" id="KW-0274">FAD</keyword>
<evidence type="ECO:0000256" key="7">
    <source>
        <dbReference type="ARBA" id="ARBA00022741"/>
    </source>
</evidence>
<dbReference type="InterPro" id="IPR002500">
    <property type="entry name" value="PAPS_reduct_dom"/>
</dbReference>
<keyword evidence="6" id="KW-0548">Nucleotidyltransferase</keyword>
<sequence length="480" mass="55247">MSQTSQTSEFPSAPDDDSVGDFCKKILKSRIFLGEFREKRLVEPLDCYRDVIIVSAQTESAIANDLDIVRSKLIDVHAGKGDVQWIGLTRNTGQSSKGLESVSVWTELDSFYTFGKYWFQIRTIRFRNNEILLKLKVLRSVDDVAPQQTVQELPFKWEDIDWPLVERLGRDLYTWAGHQARNLLTSLLSIRISTQQVISTVKMFIFFAITAVVSTFHAVRAIGEFAESTGVRYESSVHQQKRVSVQMESTAEVDQVSNGTEYSHSLQVKVQQSTELFRRAFRDYPPERIFLSFNGGKDCTVLLHMVIKFLEREGISVNRLPCWYFQPHDPFAEVEEFVIFCETYYGIEIKHVRGTIREALGKICNSSSDGEKFEACFMGSRRTDPYCSDLDYFQKTDAGWPDLMRISPLLDWTCNDVWEYLQKNHVPYCKLYDVGYTSLGGRENTTPNPNLRYVDPKTGEIKYYPAYCLRNDGMERAGRS</sequence>
<evidence type="ECO:0000256" key="5">
    <source>
        <dbReference type="ARBA" id="ARBA00022679"/>
    </source>
</evidence>
<evidence type="ECO:0000256" key="1">
    <source>
        <dbReference type="ARBA" id="ARBA00004726"/>
    </source>
</evidence>
<dbReference type="GO" id="GO:0006747">
    <property type="term" value="P:FAD biosynthetic process"/>
    <property type="evidence" value="ECO:0007669"/>
    <property type="project" value="TreeGrafter"/>
</dbReference>
<keyword evidence="5" id="KW-0808">Transferase</keyword>
<evidence type="ECO:0000256" key="4">
    <source>
        <dbReference type="ARBA" id="ARBA00022643"/>
    </source>
</evidence>
<evidence type="ECO:0000256" key="11">
    <source>
        <dbReference type="ARBA" id="ARBA00031871"/>
    </source>
</evidence>
<keyword evidence="7" id="KW-0547">Nucleotide-binding</keyword>
<protein>
    <recommendedName>
        <fullName evidence="2">FAD synthase</fullName>
        <ecNumber evidence="2">2.7.7.2</ecNumber>
    </recommendedName>
    <alternativeName>
        <fullName evidence="10">FAD pyrophosphorylase</fullName>
    </alternativeName>
    <alternativeName>
        <fullName evidence="11">FMN adenylyltransferase</fullName>
    </alternativeName>
</protein>
<evidence type="ECO:0000256" key="12">
    <source>
        <dbReference type="ARBA" id="ARBA00049494"/>
    </source>
</evidence>
<dbReference type="SUPFAM" id="SSF52402">
    <property type="entry name" value="Adenine nucleotide alpha hydrolases-like"/>
    <property type="match status" value="1"/>
</dbReference>
<dbReference type="PANTHER" id="PTHR23293">
    <property type="entry name" value="FAD SYNTHETASE-RELATED FMN ADENYLYLTRANSFERASE"/>
    <property type="match status" value="1"/>
</dbReference>
<evidence type="ECO:0000256" key="2">
    <source>
        <dbReference type="ARBA" id="ARBA00012393"/>
    </source>
</evidence>
<dbReference type="VEuPathDB" id="VectorBase:LLONM1_005443"/>
<name>A0A1B0CQ91_LUTLO</name>
<dbReference type="EC" id="2.7.7.2" evidence="2"/>
<keyword evidence="4" id="KW-0288">FMN</keyword>
<dbReference type="GO" id="GO:0003919">
    <property type="term" value="F:FMN adenylyltransferase activity"/>
    <property type="evidence" value="ECO:0007669"/>
    <property type="project" value="UniProtKB-EC"/>
</dbReference>
<keyword evidence="3" id="KW-0285">Flavoprotein</keyword>
<evidence type="ECO:0000256" key="3">
    <source>
        <dbReference type="ARBA" id="ARBA00022630"/>
    </source>
</evidence>
<keyword evidence="9" id="KW-0067">ATP-binding</keyword>
<evidence type="ECO:0000256" key="6">
    <source>
        <dbReference type="ARBA" id="ARBA00022695"/>
    </source>
</evidence>
<evidence type="ECO:0000256" key="9">
    <source>
        <dbReference type="ARBA" id="ARBA00022840"/>
    </source>
</evidence>
<keyword evidence="15" id="KW-1185">Reference proteome</keyword>
<evidence type="ECO:0000256" key="10">
    <source>
        <dbReference type="ARBA" id="ARBA00031145"/>
    </source>
</evidence>
<evidence type="ECO:0000259" key="13">
    <source>
        <dbReference type="Pfam" id="PF01507"/>
    </source>
</evidence>
<dbReference type="Pfam" id="PF01507">
    <property type="entry name" value="PAPS_reduct"/>
    <property type="match status" value="1"/>
</dbReference>
<dbReference type="EMBL" id="AJWK01023260">
    <property type="status" value="NOT_ANNOTATED_CDS"/>
    <property type="molecule type" value="Genomic_DNA"/>
</dbReference>
<dbReference type="CDD" id="cd23948">
    <property type="entry name" value="FAD_synthase"/>
    <property type="match status" value="1"/>
</dbReference>
<reference evidence="14" key="1">
    <citation type="submission" date="2020-05" db="UniProtKB">
        <authorList>
            <consortium name="EnsemblMetazoa"/>
        </authorList>
    </citation>
    <scope>IDENTIFICATION</scope>
    <source>
        <strain evidence="14">Jacobina</strain>
    </source>
</reference>
<comment type="pathway">
    <text evidence="1">Cofactor biosynthesis; FAD biosynthesis; FAD from FMN: step 1/1.</text>
</comment>
<evidence type="ECO:0000313" key="15">
    <source>
        <dbReference type="Proteomes" id="UP000092461"/>
    </source>
</evidence>
<proteinExistence type="predicted"/>
<dbReference type="PANTHER" id="PTHR23293:SF9">
    <property type="entry name" value="FAD SYNTHASE"/>
    <property type="match status" value="1"/>
</dbReference>
<accession>A0A1B0CQ91</accession>
<dbReference type="Gene3D" id="3.40.50.620">
    <property type="entry name" value="HUPs"/>
    <property type="match status" value="1"/>
</dbReference>
<dbReference type="VEuPathDB" id="VectorBase:LLOJ007040"/>
<dbReference type="AlphaFoldDB" id="A0A1B0CQ91"/>
<dbReference type="GO" id="GO:0005524">
    <property type="term" value="F:ATP binding"/>
    <property type="evidence" value="ECO:0007669"/>
    <property type="project" value="UniProtKB-KW"/>
</dbReference>
<evidence type="ECO:0000313" key="14">
    <source>
        <dbReference type="EnsemblMetazoa" id="LLOJ007040-PA"/>
    </source>
</evidence>
<feature type="domain" description="Phosphoadenosine phosphosulphate reductase" evidence="13">
    <location>
        <begin position="289"/>
        <end position="447"/>
    </location>
</feature>